<feature type="region of interest" description="Disordered" evidence="1">
    <location>
        <begin position="557"/>
        <end position="591"/>
    </location>
</feature>
<evidence type="ECO:0000256" key="1">
    <source>
        <dbReference type="SAM" id="MobiDB-lite"/>
    </source>
</evidence>
<protein>
    <submittedName>
        <fullName evidence="2">Uncharacterized protein</fullName>
    </submittedName>
</protein>
<evidence type="ECO:0000313" key="2">
    <source>
        <dbReference type="EMBL" id="CAB3376736.1"/>
    </source>
</evidence>
<feature type="compositionally biased region" description="Low complexity" evidence="1">
    <location>
        <begin position="221"/>
        <end position="235"/>
    </location>
</feature>
<feature type="compositionally biased region" description="Basic and acidic residues" evidence="1">
    <location>
        <begin position="633"/>
        <end position="643"/>
    </location>
</feature>
<dbReference type="EMBL" id="CADEPI010000131">
    <property type="protein sequence ID" value="CAB3376736.1"/>
    <property type="molecule type" value="Genomic_DNA"/>
</dbReference>
<feature type="compositionally biased region" description="Polar residues" evidence="1">
    <location>
        <begin position="651"/>
        <end position="662"/>
    </location>
</feature>
<organism evidence="2 3">
    <name type="scientific">Cloeon dipterum</name>
    <dbReference type="NCBI Taxonomy" id="197152"/>
    <lineage>
        <taxon>Eukaryota</taxon>
        <taxon>Metazoa</taxon>
        <taxon>Ecdysozoa</taxon>
        <taxon>Arthropoda</taxon>
        <taxon>Hexapoda</taxon>
        <taxon>Insecta</taxon>
        <taxon>Pterygota</taxon>
        <taxon>Palaeoptera</taxon>
        <taxon>Ephemeroptera</taxon>
        <taxon>Pisciforma</taxon>
        <taxon>Baetidae</taxon>
        <taxon>Cloeon</taxon>
    </lineage>
</organism>
<feature type="region of interest" description="Disordered" evidence="1">
    <location>
        <begin position="693"/>
        <end position="726"/>
    </location>
</feature>
<name>A0A8S1D3N9_9INSE</name>
<dbReference type="Proteomes" id="UP000494165">
    <property type="component" value="Unassembled WGS sequence"/>
</dbReference>
<feature type="region of interest" description="Disordered" evidence="1">
    <location>
        <begin position="911"/>
        <end position="935"/>
    </location>
</feature>
<evidence type="ECO:0000313" key="3">
    <source>
        <dbReference type="Proteomes" id="UP000494165"/>
    </source>
</evidence>
<comment type="caution">
    <text evidence="2">The sequence shown here is derived from an EMBL/GenBank/DDBJ whole genome shotgun (WGS) entry which is preliminary data.</text>
</comment>
<feature type="compositionally biased region" description="Polar residues" evidence="1">
    <location>
        <begin position="200"/>
        <end position="220"/>
    </location>
</feature>
<dbReference type="AlphaFoldDB" id="A0A8S1D3N9"/>
<keyword evidence="3" id="KW-1185">Reference proteome</keyword>
<proteinExistence type="predicted"/>
<accession>A0A8S1D3N9</accession>
<feature type="compositionally biased region" description="Polar residues" evidence="1">
    <location>
        <begin position="915"/>
        <end position="935"/>
    </location>
</feature>
<sequence length="935" mass="99579">MLTRGGRKRAWEAALAGNLDAPDWNLSKQPPSFRFDLEELMLIREHFAQKRKTMKLIARALSQDQNRIEALRELEQAVNESEVINGALTLSINKLDTVVYNGVGGLPDSFLPDRATAIQRLTKAENLLFKSLIPAVVVARGSNPNLDEEVIQRLLKAEQSLVWNVIRRCLLYALLSSTAMMAVEALTAAAVAPKRKQPNVALSSVPGCSNQPAQNTLECQPSTSGSSAPAGGSSANHVTLNHPIDAEPTVQAEVQLVDAYVRPPKPRHDFKLSSVQDTEPAAKKAKKPACVKAREPACATPPAAVVLPEDIPLPPDEETWENALDLSFSSHQAEQDGSSGQLFATPAAADPAVVCSTLREAPTCQTAAGSKSLMQPACLAAPPEPVVLPEDIPLPPDEETWENVLDLSFSSRQAEQDGSSGQPFATPAAVDPAVVCSTWREAPTCQTAAGSKSLMQPACLAAPPEPVVLPEDIPLPPDEEPWENAIDLSISSRQAEVVLPEDIPLPPDEEPWENAIDLSISSRQAEQDGPSGQPFATSAAADPAVVCSTLREAPTSQTAAGSKSMMQPACLAAPPEPCSQQDGPSGHLSSAPAAAAAAAKVSSTLGTTQTVLPLPDAPLKRLREVQASDEAEGPPRKMARQDESPQPLMQPASSNSPETSGNGFAEGGLVSQDVHPELLIAAAVEPTDGVAVDPTDSVAFEPPETPATAPAPRRGGMPNVPPVQPSRPRRVAALVAREAMSFISRTRNANLQDFLPSGGLSYFRTRPAREEYRLEKELPFVLVSSGPPWGCGAAATVVRACVQVLPGSSSASMGQRQGASQVPEEPLPQVTASHDKEDLFKFNMQFRLQPPKLEEIQDLANITLEHLRLHCWTKSTPQALVEALITLFFNGGEAGAGEVEKADAVHWSEDVEKASQVNAKLQEPQPAQGQQDEEK</sequence>
<feature type="region of interest" description="Disordered" evidence="1">
    <location>
        <begin position="200"/>
        <end position="240"/>
    </location>
</feature>
<gene>
    <name evidence="2" type="ORF">CLODIP_2_CD05132</name>
</gene>
<reference evidence="2 3" key="1">
    <citation type="submission" date="2020-04" db="EMBL/GenBank/DDBJ databases">
        <authorList>
            <person name="Alioto T."/>
            <person name="Alioto T."/>
            <person name="Gomez Garrido J."/>
        </authorList>
    </citation>
    <scope>NUCLEOTIDE SEQUENCE [LARGE SCALE GENOMIC DNA]</scope>
</reference>
<feature type="region of interest" description="Disordered" evidence="1">
    <location>
        <begin position="626"/>
        <end position="669"/>
    </location>
</feature>